<dbReference type="HOGENOM" id="CLU_1399806_0_0_2"/>
<proteinExistence type="predicted"/>
<feature type="transmembrane region" description="Helical" evidence="1">
    <location>
        <begin position="148"/>
        <end position="165"/>
    </location>
</feature>
<feature type="transmembrane region" description="Helical" evidence="1">
    <location>
        <begin position="30"/>
        <end position="49"/>
    </location>
</feature>
<dbReference type="Proteomes" id="UP000034723">
    <property type="component" value="Chromosome"/>
</dbReference>
<feature type="transmembrane region" description="Helical" evidence="1">
    <location>
        <begin position="121"/>
        <end position="141"/>
    </location>
</feature>
<evidence type="ECO:0000313" key="2">
    <source>
        <dbReference type="EMBL" id="AKG91896.1"/>
    </source>
</evidence>
<dbReference type="RefSeq" id="WP_048094794.1">
    <property type="nucleotide sequence ID" value="NZ_CP011267.1"/>
</dbReference>
<feature type="transmembrane region" description="Helical" evidence="1">
    <location>
        <begin position="55"/>
        <end position="73"/>
    </location>
</feature>
<dbReference type="InParanoid" id="A0A0F7DBY4"/>
<keyword evidence="1" id="KW-0812">Transmembrane</keyword>
<keyword evidence="1" id="KW-0472">Membrane</keyword>
<dbReference type="OrthoDB" id="86220at2157"/>
<dbReference type="STRING" id="113653.GAH_00769"/>
<reference evidence="2 3" key="1">
    <citation type="submission" date="2015-04" db="EMBL/GenBank/DDBJ databases">
        <title>The complete genome sequence of the hyperthermophilic, obligate iron-reducing archaeon Geoglobus ahangari strain 234T.</title>
        <authorList>
            <person name="Manzella M.P."/>
            <person name="Holmes D.E."/>
            <person name="Rocheleau J.M."/>
            <person name="Chung A."/>
            <person name="Reguera G."/>
            <person name="Kashefi K."/>
        </authorList>
    </citation>
    <scope>NUCLEOTIDE SEQUENCE [LARGE SCALE GENOMIC DNA]</scope>
    <source>
        <strain evidence="2 3">234</strain>
    </source>
</reference>
<dbReference type="EMBL" id="CP011267">
    <property type="protein sequence ID" value="AKG91896.1"/>
    <property type="molecule type" value="Genomic_DNA"/>
</dbReference>
<gene>
    <name evidence="2" type="ORF">GAH_00769</name>
</gene>
<evidence type="ECO:0000313" key="3">
    <source>
        <dbReference type="Proteomes" id="UP000034723"/>
    </source>
</evidence>
<feature type="transmembrane region" description="Helical" evidence="1">
    <location>
        <begin position="94"/>
        <end position="115"/>
    </location>
</feature>
<feature type="transmembrane region" description="Helical" evidence="1">
    <location>
        <begin position="171"/>
        <end position="192"/>
    </location>
</feature>
<keyword evidence="3" id="KW-1185">Reference proteome</keyword>
<organism evidence="2 3">
    <name type="scientific">Geoglobus ahangari</name>
    <dbReference type="NCBI Taxonomy" id="113653"/>
    <lineage>
        <taxon>Archaea</taxon>
        <taxon>Methanobacteriati</taxon>
        <taxon>Methanobacteriota</taxon>
        <taxon>Archaeoglobi</taxon>
        <taxon>Archaeoglobales</taxon>
        <taxon>Archaeoglobaceae</taxon>
        <taxon>Geoglobus</taxon>
    </lineage>
</organism>
<accession>A0A0F7DBY4</accession>
<dbReference type="GeneID" id="24803351"/>
<dbReference type="AlphaFoldDB" id="A0A0F7DBY4"/>
<protein>
    <submittedName>
        <fullName evidence="2">Uncharacterized protein</fullName>
    </submittedName>
</protein>
<keyword evidence="1" id="KW-1133">Transmembrane helix</keyword>
<dbReference type="KEGG" id="gah:GAH_00769"/>
<evidence type="ECO:0000256" key="1">
    <source>
        <dbReference type="SAM" id="Phobius"/>
    </source>
</evidence>
<name>A0A0F7DBY4_9EURY</name>
<sequence length="197" mass="21580">MEQPEELREVLERVERKILAAGKIYSAMNFAYWLAVMSLFYTILAFFGPSGLVSITYWIGAMVVGVIVSGALFRKIMVIARLRGEKEWRKGVGIAIAASWIAGAIIGFYAIPALLTQNFGVALLSFIAVSIFGMWLSLGFSERFDLEMIPAFAIPSLGSLAALQLEDATVWAGFVIAAAFSITILLYLYSAFRTIGD</sequence>